<evidence type="ECO:0000313" key="3">
    <source>
        <dbReference type="Proteomes" id="UP001217089"/>
    </source>
</evidence>
<dbReference type="EMBL" id="JARBDR010000903">
    <property type="protein sequence ID" value="KAJ8304659.1"/>
    <property type="molecule type" value="Genomic_DNA"/>
</dbReference>
<proteinExistence type="predicted"/>
<evidence type="ECO:0000256" key="1">
    <source>
        <dbReference type="SAM" id="MobiDB-lite"/>
    </source>
</evidence>
<comment type="caution">
    <text evidence="2">The sequence shown here is derived from an EMBL/GenBank/DDBJ whole genome shotgun (WGS) entry which is preliminary data.</text>
</comment>
<feature type="compositionally biased region" description="Polar residues" evidence="1">
    <location>
        <begin position="187"/>
        <end position="198"/>
    </location>
</feature>
<reference evidence="2 3" key="1">
    <citation type="submission" date="2022-12" db="EMBL/GenBank/DDBJ databases">
        <title>Chromosome-level genome of Tegillarca granosa.</title>
        <authorList>
            <person name="Kim J."/>
        </authorList>
    </citation>
    <scope>NUCLEOTIDE SEQUENCE [LARGE SCALE GENOMIC DNA]</scope>
    <source>
        <strain evidence="2">Teg-2019</strain>
        <tissue evidence="2">Adductor muscle</tissue>
    </source>
</reference>
<organism evidence="2 3">
    <name type="scientific">Tegillarca granosa</name>
    <name type="common">Malaysian cockle</name>
    <name type="synonym">Anadara granosa</name>
    <dbReference type="NCBI Taxonomy" id="220873"/>
    <lineage>
        <taxon>Eukaryota</taxon>
        <taxon>Metazoa</taxon>
        <taxon>Spiralia</taxon>
        <taxon>Lophotrochozoa</taxon>
        <taxon>Mollusca</taxon>
        <taxon>Bivalvia</taxon>
        <taxon>Autobranchia</taxon>
        <taxon>Pteriomorphia</taxon>
        <taxon>Arcoida</taxon>
        <taxon>Arcoidea</taxon>
        <taxon>Arcidae</taxon>
        <taxon>Tegillarca</taxon>
    </lineage>
</organism>
<name>A0ABQ9EH98_TEGGR</name>
<feature type="region of interest" description="Disordered" evidence="1">
    <location>
        <begin position="183"/>
        <end position="226"/>
    </location>
</feature>
<protein>
    <submittedName>
        <fullName evidence="2">Uncharacterized protein</fullName>
    </submittedName>
</protein>
<gene>
    <name evidence="2" type="ORF">KUTeg_018242</name>
</gene>
<evidence type="ECO:0000313" key="2">
    <source>
        <dbReference type="EMBL" id="KAJ8304659.1"/>
    </source>
</evidence>
<dbReference type="Proteomes" id="UP001217089">
    <property type="component" value="Unassembled WGS sequence"/>
</dbReference>
<sequence length="248" mass="28485">MDQIRCILTDIIIKKHIRISEQFAKLCQYLTLVIKFILVISPHPNQDSCQLKSSKEVVKLRLLLDGSTIQALLDVDKEWQTKGKIRAFKARDDSKYAVVSDEDKTEALQALVELFNSMADTTSRIIVGAVGARRNLYLKDLSFVNHATEAKLLTMSTVGPNIFLGRYFDMLHTSAENIRDARETQHLRSQISSNSSETYSKKRSREQSPKGLKPSSMHHKSDKSEDARPWKQRYRFMIFPKLIIIRIC</sequence>
<accession>A0ABQ9EH98</accession>
<keyword evidence="3" id="KW-1185">Reference proteome</keyword>